<dbReference type="Pfam" id="PF01535">
    <property type="entry name" value="PPR"/>
    <property type="match status" value="7"/>
</dbReference>
<organism evidence="6 7">
    <name type="scientific">Miscanthus lutarioriparius</name>
    <dbReference type="NCBI Taxonomy" id="422564"/>
    <lineage>
        <taxon>Eukaryota</taxon>
        <taxon>Viridiplantae</taxon>
        <taxon>Streptophyta</taxon>
        <taxon>Embryophyta</taxon>
        <taxon>Tracheophyta</taxon>
        <taxon>Spermatophyta</taxon>
        <taxon>Magnoliopsida</taxon>
        <taxon>Liliopsida</taxon>
        <taxon>Poales</taxon>
        <taxon>Poaceae</taxon>
        <taxon>PACMAD clade</taxon>
        <taxon>Panicoideae</taxon>
        <taxon>Andropogonodae</taxon>
        <taxon>Andropogoneae</taxon>
        <taxon>Saccharinae</taxon>
        <taxon>Miscanthus</taxon>
    </lineage>
</organism>
<dbReference type="FunFam" id="1.25.40.10:FF:002473">
    <property type="entry name" value="Tetratricopeptide repeat (TPR)-like superfamily protein"/>
    <property type="match status" value="1"/>
</dbReference>
<dbReference type="InterPro" id="IPR002885">
    <property type="entry name" value="PPR_rpt"/>
</dbReference>
<dbReference type="Pfam" id="PF14432">
    <property type="entry name" value="DYW_deaminase"/>
    <property type="match status" value="1"/>
</dbReference>
<name>A0A811MTY6_9POAL</name>
<feature type="repeat" description="PPR" evidence="3">
    <location>
        <begin position="444"/>
        <end position="478"/>
    </location>
</feature>
<dbReference type="OrthoDB" id="607373at2759"/>
<dbReference type="PANTHER" id="PTHR24015">
    <property type="entry name" value="OS07G0578800 PROTEIN-RELATED"/>
    <property type="match status" value="1"/>
</dbReference>
<dbReference type="InterPro" id="IPR046848">
    <property type="entry name" value="E_motif"/>
</dbReference>
<dbReference type="FunFam" id="1.25.40.10:FF:000031">
    <property type="entry name" value="Pentatricopeptide repeat-containing protein mitochondrial"/>
    <property type="match status" value="1"/>
</dbReference>
<evidence type="ECO:0000313" key="6">
    <source>
        <dbReference type="EMBL" id="CAD6212221.1"/>
    </source>
</evidence>
<evidence type="ECO:0000256" key="3">
    <source>
        <dbReference type="PROSITE-ProRule" id="PRU00708"/>
    </source>
</evidence>
<dbReference type="EMBL" id="CAJGYO010000002">
    <property type="protein sequence ID" value="CAD6212221.1"/>
    <property type="molecule type" value="Genomic_DNA"/>
</dbReference>
<dbReference type="Gene3D" id="1.25.40.10">
    <property type="entry name" value="Tetratricopeptide repeat domain"/>
    <property type="match status" value="6"/>
</dbReference>
<dbReference type="Pfam" id="PF20431">
    <property type="entry name" value="E_motif"/>
    <property type="match status" value="1"/>
</dbReference>
<comment type="caution">
    <text evidence="6">The sequence shown here is derived from an EMBL/GenBank/DDBJ whole genome shotgun (WGS) entry which is preliminary data.</text>
</comment>
<dbReference type="GO" id="GO:0008270">
    <property type="term" value="F:zinc ion binding"/>
    <property type="evidence" value="ECO:0007669"/>
    <property type="project" value="InterPro"/>
</dbReference>
<gene>
    <name evidence="6" type="ORF">NCGR_LOCUS8029</name>
</gene>
<feature type="repeat" description="PPR" evidence="3">
    <location>
        <begin position="273"/>
        <end position="307"/>
    </location>
</feature>
<dbReference type="PROSITE" id="PS51375">
    <property type="entry name" value="PPR"/>
    <property type="match status" value="5"/>
</dbReference>
<dbReference type="GO" id="GO:0009451">
    <property type="term" value="P:RNA modification"/>
    <property type="evidence" value="ECO:0007669"/>
    <property type="project" value="InterPro"/>
</dbReference>
<sequence>MPCWAPWAARFEVSYRTEDGTDIRILLHFSLLVFFGRKKEKETKLARRYATTRPRPRPRLAARRLSAAAAPCPLEPPHPPVPLPPDPHASSPFHPLATHPHPAIAAFPHTGFSHLANHPLLARAVHALAIRRALPLSAFHRNTLLAFYFRQGSSPAAALHLFDEMPHRTSSSWYTAVSGCVRCGLESTAFTLLRVMRERDVPLSGFALASLVTACEHRGWQEGAACGAAIHALTHKAGLMGNVYIGTALLHLYGSRGLVSNAQRLFWEMPQRNVVSWTALMVALSSNGCMEEALVAYRRMRKEGVTCNANALATVVSLCGSLEDEAAGLQVTAHGVVSGLLTHVSVANSLITMFGNLRRVQDAERLFDRTEERDRISWNAMISMYSHEEVYSKCFMVLSDMRHGGVRPDVMTLCSLVSVCASSDLVALGSGIHSLCVTSGLHSSVPLINALVNMYSAAGKLDEAESLFWNMSRRDVISWNTMISSYVQSNSCVAALETLDQLLQTDEGPPNYMTFSSALGACSSPEALMNGRTIHAMILQRSLQNILLIGDLHSYGMPLHAYITQTGLLSDEYITNSLITMYATCGDLESSTNIFCRINNKSAISWNAIIAANVRHGRGEEALKLFMDSRHAGNKLDRFCLAECLSSSASLASLEEGMQLHGLSVKSGLDYDSHVVNAAVDMYGKCGKMDCMLKMLPDPACRPTQCWNTLISGYARYGCFKEAEDTFKHMVSMGQKPDYVTFVALLSACSHAGLIDKGMHYYNSMVPTFGVSPGIKHCVCIVDLLGRLGRFAEAEKFIDEMPVLPNDLIWRSLLSSSRTHKNLDIGRKAAKNLLELDPFDDSAYVLLSNLYATNARWLDVDKLRSHMKSIKLNKRPACSWLKLKNEVSTFGIGDRSHMCAEQIYAKLDEILLKLREVGYVADTSSALHDTDEEQKEQNLWNHSEKLALAYGLLVVPEGSTIRIFKNLRVCADCHLVFKLPTKVTSRTSSGPHRHQLPATPAPTVCAHGSWTHGAPIICQKHPEAKGLPIPNAKPISGPQPQLCASSFVQREDEEEPNAEGGVHPRADGHTGGGRAAEQERRGGGALGQAEGMLVITYTAT</sequence>
<dbReference type="FunFam" id="1.25.40.10:FF:000689">
    <property type="entry name" value="Tetratricopeptide repeat (TPR)-like superfamily protein"/>
    <property type="match status" value="1"/>
</dbReference>
<keyword evidence="2" id="KW-0809">Transit peptide</keyword>
<dbReference type="Pfam" id="PF13041">
    <property type="entry name" value="PPR_2"/>
    <property type="match status" value="2"/>
</dbReference>
<protein>
    <recommendedName>
        <fullName evidence="5">DYW domain-containing protein</fullName>
    </recommendedName>
</protein>
<evidence type="ECO:0000256" key="1">
    <source>
        <dbReference type="ARBA" id="ARBA00022737"/>
    </source>
</evidence>
<dbReference type="GO" id="GO:0003723">
    <property type="term" value="F:RNA binding"/>
    <property type="evidence" value="ECO:0007669"/>
    <property type="project" value="InterPro"/>
</dbReference>
<accession>A0A811MTY6</accession>
<dbReference type="AlphaFoldDB" id="A0A811MTY6"/>
<evidence type="ECO:0000313" key="7">
    <source>
        <dbReference type="Proteomes" id="UP000604825"/>
    </source>
</evidence>
<proteinExistence type="predicted"/>
<keyword evidence="1" id="KW-0677">Repeat</keyword>
<dbReference type="InterPro" id="IPR011990">
    <property type="entry name" value="TPR-like_helical_dom_sf"/>
</dbReference>
<reference evidence="6" key="1">
    <citation type="submission" date="2020-10" db="EMBL/GenBank/DDBJ databases">
        <authorList>
            <person name="Han B."/>
            <person name="Lu T."/>
            <person name="Zhao Q."/>
            <person name="Huang X."/>
            <person name="Zhao Y."/>
        </authorList>
    </citation>
    <scope>NUCLEOTIDE SEQUENCE</scope>
</reference>
<dbReference type="PANTHER" id="PTHR24015:SF1903">
    <property type="entry name" value="OS05G0305300 PROTEIN"/>
    <property type="match status" value="1"/>
</dbReference>
<dbReference type="InterPro" id="IPR032867">
    <property type="entry name" value="DYW_dom"/>
</dbReference>
<dbReference type="Proteomes" id="UP000604825">
    <property type="component" value="Unassembled WGS sequence"/>
</dbReference>
<feature type="repeat" description="PPR" evidence="3">
    <location>
        <begin position="374"/>
        <end position="408"/>
    </location>
</feature>
<dbReference type="InterPro" id="IPR046960">
    <property type="entry name" value="PPR_At4g14850-like_plant"/>
</dbReference>
<feature type="region of interest" description="Disordered" evidence="4">
    <location>
        <begin position="1048"/>
        <end position="1100"/>
    </location>
</feature>
<evidence type="ECO:0000256" key="4">
    <source>
        <dbReference type="SAM" id="MobiDB-lite"/>
    </source>
</evidence>
<feature type="domain" description="DYW" evidence="5">
    <location>
        <begin position="918"/>
        <end position="986"/>
    </location>
</feature>
<dbReference type="FunFam" id="1.25.40.10:FF:001228">
    <property type="entry name" value="Pentatricopeptide repeat-containing protein At4g20770"/>
    <property type="match status" value="1"/>
</dbReference>
<dbReference type="FunFam" id="1.25.40.10:FF:000366">
    <property type="entry name" value="Pentatricopeptide (PPR) repeat-containing protein"/>
    <property type="match status" value="1"/>
</dbReference>
<dbReference type="NCBIfam" id="TIGR00756">
    <property type="entry name" value="PPR"/>
    <property type="match status" value="3"/>
</dbReference>
<feature type="repeat" description="PPR" evidence="3">
    <location>
        <begin position="602"/>
        <end position="636"/>
    </location>
</feature>
<feature type="repeat" description="PPR" evidence="3">
    <location>
        <begin position="703"/>
        <end position="737"/>
    </location>
</feature>
<evidence type="ECO:0000259" key="5">
    <source>
        <dbReference type="Pfam" id="PF14432"/>
    </source>
</evidence>
<keyword evidence="7" id="KW-1185">Reference proteome</keyword>
<evidence type="ECO:0000256" key="2">
    <source>
        <dbReference type="ARBA" id="ARBA00022946"/>
    </source>
</evidence>